<dbReference type="EMBL" id="MNBE01000350">
    <property type="protein sequence ID" value="OKP10392.1"/>
    <property type="molecule type" value="Genomic_DNA"/>
</dbReference>
<keyword evidence="3" id="KW-1185">Reference proteome</keyword>
<dbReference type="Proteomes" id="UP000186955">
    <property type="component" value="Unassembled WGS sequence"/>
</dbReference>
<reference evidence="2 3" key="1">
    <citation type="submission" date="2016-10" db="EMBL/GenBank/DDBJ databases">
        <title>Genome sequence of the ascomycete fungus Penicillium subrubescens.</title>
        <authorList>
            <person name="De Vries R.P."/>
            <person name="Peng M."/>
            <person name="Dilokpimol A."/>
            <person name="Hilden K."/>
            <person name="Makela M.R."/>
            <person name="Grigoriev I."/>
            <person name="Riley R."/>
            <person name="Granchi Z."/>
        </authorList>
    </citation>
    <scope>NUCLEOTIDE SEQUENCE [LARGE SCALE GENOMIC DNA]</scope>
    <source>
        <strain evidence="2 3">CBS 132785</strain>
    </source>
</reference>
<organism evidence="2 3">
    <name type="scientific">Penicillium subrubescens</name>
    <dbReference type="NCBI Taxonomy" id="1316194"/>
    <lineage>
        <taxon>Eukaryota</taxon>
        <taxon>Fungi</taxon>
        <taxon>Dikarya</taxon>
        <taxon>Ascomycota</taxon>
        <taxon>Pezizomycotina</taxon>
        <taxon>Eurotiomycetes</taxon>
        <taxon>Eurotiomycetidae</taxon>
        <taxon>Eurotiales</taxon>
        <taxon>Aspergillaceae</taxon>
        <taxon>Penicillium</taxon>
    </lineage>
</organism>
<comment type="caution">
    <text evidence="2">The sequence shown here is derived from an EMBL/GenBank/DDBJ whole genome shotgun (WGS) entry which is preliminary data.</text>
</comment>
<evidence type="ECO:0000256" key="1">
    <source>
        <dbReference type="SAM" id="MobiDB-lite"/>
    </source>
</evidence>
<dbReference type="AlphaFoldDB" id="A0A1Q5UD48"/>
<protein>
    <submittedName>
        <fullName evidence="2">Uncharacterized protein</fullName>
    </submittedName>
</protein>
<feature type="compositionally biased region" description="Basic and acidic residues" evidence="1">
    <location>
        <begin position="192"/>
        <end position="211"/>
    </location>
</feature>
<evidence type="ECO:0000313" key="3">
    <source>
        <dbReference type="Proteomes" id="UP000186955"/>
    </source>
</evidence>
<accession>A0A1Q5UD48</accession>
<feature type="compositionally biased region" description="Polar residues" evidence="1">
    <location>
        <begin position="116"/>
        <end position="131"/>
    </location>
</feature>
<dbReference type="OrthoDB" id="4227485at2759"/>
<gene>
    <name evidence="2" type="ORF">PENSUB_4181</name>
</gene>
<name>A0A1Q5UD48_9EURO</name>
<feature type="compositionally biased region" description="Basic and acidic residues" evidence="1">
    <location>
        <begin position="49"/>
        <end position="59"/>
    </location>
</feature>
<proteinExistence type="predicted"/>
<feature type="region of interest" description="Disordered" evidence="1">
    <location>
        <begin position="1"/>
        <end position="319"/>
    </location>
</feature>
<feature type="compositionally biased region" description="Basic residues" evidence="1">
    <location>
        <begin position="31"/>
        <end position="40"/>
    </location>
</feature>
<feature type="compositionally biased region" description="Polar residues" evidence="1">
    <location>
        <begin position="1"/>
        <end position="11"/>
    </location>
</feature>
<evidence type="ECO:0000313" key="2">
    <source>
        <dbReference type="EMBL" id="OKP10392.1"/>
    </source>
</evidence>
<sequence length="437" mass="48614">MHTAPSSVPTQDRQEEPQGLSGVRQSMSRDHLRRRRRCKVQIRGLTSHRTTERGQEPMERNLPNTETQDQDMLDQSSPRDENISLPESNIETAPIDSAMASPYGSHYSTGPRDADTTSNCTRISFEANTPEQDPGGGSLTVAPDPQDAHDDQVRVNNALPPASPESEADHSSNISGHPGQPGLDAYLAHLRRAQEEQERLEQELERERLNEELGLSNQGQLPPGDSPQFEDRQNSLAPASDNEPAAPVHADIEHPSSAPNVTSHDLSPVSRREGQPELTVKNPDQIRPISRDVVRTLSTHASSTDESRAGEADSSQPQQGPVEIQFLALEREQWRQSDRLLVDPSDPSPLERLARKYLRKGYSLYDAYLQHLRPAQCFRAATVDGENSIFMISEHEERELVAAGRLTQERLLLTMASQALDRIEEETPGRSVTQRIS</sequence>